<dbReference type="RefSeq" id="WP_079206449.1">
    <property type="nucleotide sequence ID" value="NZ_CP011859.1"/>
</dbReference>
<evidence type="ECO:0000256" key="1">
    <source>
        <dbReference type="ARBA" id="ARBA00008591"/>
    </source>
</evidence>
<sequence length="212" mass="24283">MGIGNIFKAFQPKDKVFFVLFEKVANNLVEMSKLFHEGIKDFDINDDSLLKKMSDLEHQNDDITHEIYVELGKNFITPFDREDIHYLASALDDIADYIYASTKYIFLYKSPETNEFQELSLLIHKSCLQIKVAIENLKEFKNPAAVKEATIKINSIENIADDVHSQAMIKLFESGDPINVIKVSQVLNYLEEVTDKAEDVANILDNIIIKYA</sequence>
<protein>
    <submittedName>
        <fullName evidence="2">Putative pit accessory protein</fullName>
    </submittedName>
</protein>
<dbReference type="PANTHER" id="PTHR37298">
    <property type="entry name" value="UPF0111 PROTEIN YKAA"/>
    <property type="match status" value="1"/>
</dbReference>
<name>A0A1S7DQD7_RIEAN</name>
<dbReference type="Pfam" id="PF01865">
    <property type="entry name" value="PhoU_div"/>
    <property type="match status" value="1"/>
</dbReference>
<evidence type="ECO:0000313" key="2">
    <source>
        <dbReference type="EMBL" id="AQY21241.1"/>
    </source>
</evidence>
<proteinExistence type="inferred from homology"/>
<dbReference type="PANTHER" id="PTHR37298:SF1">
    <property type="entry name" value="UPF0111 PROTEIN YKAA"/>
    <property type="match status" value="1"/>
</dbReference>
<reference evidence="2 3" key="1">
    <citation type="submission" date="2015-06" db="EMBL/GenBank/DDBJ databases">
        <title>R. anatipestifer strain HXb2 is the most virulent strain so far, and the genome sequence would help us uncover the pathogenesis.</title>
        <authorList>
            <person name="Hu Q."/>
            <person name="Qi J."/>
            <person name="Bo H."/>
            <person name="Liu G."/>
            <person name="Tao M."/>
            <person name="Ding Y."/>
            <person name="Xue Y."/>
        </authorList>
    </citation>
    <scope>NUCLEOTIDE SEQUENCE [LARGE SCALE GENOMIC DNA]</scope>
    <source>
        <strain evidence="2 3">HXb2</strain>
    </source>
</reference>
<dbReference type="AlphaFoldDB" id="A0A1S7DQD7"/>
<dbReference type="Proteomes" id="UP000189883">
    <property type="component" value="Chromosome"/>
</dbReference>
<dbReference type="InterPro" id="IPR038078">
    <property type="entry name" value="PhoU-like_sf"/>
</dbReference>
<gene>
    <name evidence="2" type="ORF">AB406_0278</name>
</gene>
<accession>A0A1S7DQD7</accession>
<organism evidence="2 3">
    <name type="scientific">Riemerella anatipestifer</name>
    <name type="common">Moraxella anatipestifer</name>
    <dbReference type="NCBI Taxonomy" id="34085"/>
    <lineage>
        <taxon>Bacteria</taxon>
        <taxon>Pseudomonadati</taxon>
        <taxon>Bacteroidota</taxon>
        <taxon>Flavobacteriia</taxon>
        <taxon>Flavobacteriales</taxon>
        <taxon>Weeksellaceae</taxon>
        <taxon>Riemerella</taxon>
    </lineage>
</organism>
<dbReference type="EMBL" id="CP011859">
    <property type="protein sequence ID" value="AQY21241.1"/>
    <property type="molecule type" value="Genomic_DNA"/>
</dbReference>
<dbReference type="InterPro" id="IPR052912">
    <property type="entry name" value="UPF0111_domain"/>
</dbReference>
<dbReference type="Gene3D" id="1.20.58.220">
    <property type="entry name" value="Phosphate transport system protein phou homolog 2, domain 2"/>
    <property type="match status" value="1"/>
</dbReference>
<comment type="similarity">
    <text evidence="1">Belongs to the UPF0111 family.</text>
</comment>
<evidence type="ECO:0000313" key="3">
    <source>
        <dbReference type="Proteomes" id="UP000189883"/>
    </source>
</evidence>
<dbReference type="InterPro" id="IPR018445">
    <property type="entry name" value="Put_Phosphate_transp_reg"/>
</dbReference>